<dbReference type="HOGENOM" id="CLU_3117105_0_0_9"/>
<dbReference type="Proteomes" id="UP000013520">
    <property type="component" value="Chromosome"/>
</dbReference>
<protein>
    <submittedName>
        <fullName evidence="1">Uncharacterized protein</fullName>
    </submittedName>
</protein>
<keyword evidence="2" id="KW-1185">Reference proteome</keyword>
<gene>
    <name evidence="1" type="ORF">Desgi_4202</name>
</gene>
<organism evidence="1 2">
    <name type="scientific">Desulfoscipio gibsoniae DSM 7213</name>
    <dbReference type="NCBI Taxonomy" id="767817"/>
    <lineage>
        <taxon>Bacteria</taxon>
        <taxon>Bacillati</taxon>
        <taxon>Bacillota</taxon>
        <taxon>Clostridia</taxon>
        <taxon>Eubacteriales</taxon>
        <taxon>Desulfallaceae</taxon>
        <taxon>Desulfoscipio</taxon>
    </lineage>
</organism>
<dbReference type="STRING" id="767817.Desgi_4202"/>
<reference evidence="1 2" key="1">
    <citation type="submission" date="2012-01" db="EMBL/GenBank/DDBJ databases">
        <title>Complete sequence of Desulfotomaculum gibsoniae DSM 7213.</title>
        <authorList>
            <consortium name="US DOE Joint Genome Institute"/>
            <person name="Lucas S."/>
            <person name="Han J."/>
            <person name="Lapidus A."/>
            <person name="Cheng J.-F."/>
            <person name="Goodwin L."/>
            <person name="Pitluck S."/>
            <person name="Peters L."/>
            <person name="Ovchinnikova G."/>
            <person name="Teshima H."/>
            <person name="Detter J.C."/>
            <person name="Han C."/>
            <person name="Tapia R."/>
            <person name="Land M."/>
            <person name="Hauser L."/>
            <person name="Kyrpides N."/>
            <person name="Ivanova N."/>
            <person name="Pagani I."/>
            <person name="Parshina S."/>
            <person name="Plugge C."/>
            <person name="Muyzer G."/>
            <person name="Kuever J."/>
            <person name="Ivanova A."/>
            <person name="Nazina T."/>
            <person name="Klenk H.-P."/>
            <person name="Brambilla E."/>
            <person name="Spring S."/>
            <person name="Stams A.F."/>
            <person name="Woyke T."/>
        </authorList>
    </citation>
    <scope>NUCLEOTIDE SEQUENCE [LARGE SCALE GENOMIC DNA]</scope>
    <source>
        <strain evidence="1 2">DSM 7213</strain>
    </source>
</reference>
<dbReference type="AlphaFoldDB" id="R4KS85"/>
<name>R4KS85_9FIRM</name>
<dbReference type="EMBL" id="CP003273">
    <property type="protein sequence ID" value="AGL03455.1"/>
    <property type="molecule type" value="Genomic_DNA"/>
</dbReference>
<proteinExistence type="predicted"/>
<dbReference type="KEGG" id="dgi:Desgi_4202"/>
<accession>R4KS85</accession>
<evidence type="ECO:0000313" key="1">
    <source>
        <dbReference type="EMBL" id="AGL03455.1"/>
    </source>
</evidence>
<sequence length="50" mass="5701">MAMAEIQMQLAQVEQVKKDLLKLQSLISLGESPEGRVIPLERRLKLLLKN</sequence>
<evidence type="ECO:0000313" key="2">
    <source>
        <dbReference type="Proteomes" id="UP000013520"/>
    </source>
</evidence>